<evidence type="ECO:0000259" key="1">
    <source>
        <dbReference type="PROSITE" id="PS51186"/>
    </source>
</evidence>
<dbReference type="Gene3D" id="3.40.630.30">
    <property type="match status" value="1"/>
</dbReference>
<evidence type="ECO:0000313" key="3">
    <source>
        <dbReference type="Proteomes" id="UP000192840"/>
    </source>
</evidence>
<gene>
    <name evidence="2" type="ORF">SAMN05660733_02884</name>
</gene>
<feature type="domain" description="N-acetyltransferase" evidence="1">
    <location>
        <begin position="18"/>
        <end position="160"/>
    </location>
</feature>
<dbReference type="EMBL" id="FWYC01000007">
    <property type="protein sequence ID" value="SMC95237.1"/>
    <property type="molecule type" value="Genomic_DNA"/>
</dbReference>
<dbReference type="STRING" id="40571.SAMN05660733_02884"/>
<dbReference type="InterPro" id="IPR000182">
    <property type="entry name" value="GNAT_dom"/>
</dbReference>
<accession>A0A1W2DCI3</accession>
<dbReference type="eggNOG" id="COG1246">
    <property type="taxonomic scope" value="Bacteria"/>
</dbReference>
<proteinExistence type="predicted"/>
<keyword evidence="2" id="KW-0808">Transferase</keyword>
<dbReference type="Pfam" id="PF00583">
    <property type="entry name" value="Acetyltransf_1"/>
    <property type="match status" value="1"/>
</dbReference>
<dbReference type="PROSITE" id="PS51186">
    <property type="entry name" value="GNAT"/>
    <property type="match status" value="1"/>
</dbReference>
<dbReference type="RefSeq" id="WP_030477459.1">
    <property type="nucleotide sequence ID" value="NZ_FWYC01000007.1"/>
</dbReference>
<sequence length="160" mass="16495">MTTFEVFDVYADDDATMQELRGLLARCSEATLRSRCHGGTPGAARLLLEALPSRADQLTVAAWTEQSMVGVASMLYDAGGIEIAVLVEDAWQRHGAGTALAARLAEEAARDGVLAVTASVGTTNTAGIGLLRKVFPALALAAPRGGLITAVCPVVTGAGR</sequence>
<dbReference type="InterPro" id="IPR016181">
    <property type="entry name" value="Acyl_CoA_acyltransferase"/>
</dbReference>
<dbReference type="OrthoDB" id="5516749at2"/>
<dbReference type="GO" id="GO:0016747">
    <property type="term" value="F:acyltransferase activity, transferring groups other than amino-acyl groups"/>
    <property type="evidence" value="ECO:0007669"/>
    <property type="project" value="InterPro"/>
</dbReference>
<evidence type="ECO:0000313" key="2">
    <source>
        <dbReference type="EMBL" id="SMC95237.1"/>
    </source>
</evidence>
<dbReference type="Proteomes" id="UP000192840">
    <property type="component" value="Unassembled WGS sequence"/>
</dbReference>
<keyword evidence="3" id="KW-1185">Reference proteome</keyword>
<name>A0A1W2DCI3_9PSEU</name>
<dbReference type="SUPFAM" id="SSF55729">
    <property type="entry name" value="Acyl-CoA N-acyltransferases (Nat)"/>
    <property type="match status" value="1"/>
</dbReference>
<protein>
    <submittedName>
        <fullName evidence="2">Acetyltransferase (GNAT) family protein</fullName>
    </submittedName>
</protein>
<dbReference type="AlphaFoldDB" id="A0A1W2DCI3"/>
<reference evidence="3" key="1">
    <citation type="submission" date="2017-04" db="EMBL/GenBank/DDBJ databases">
        <authorList>
            <person name="Varghese N."/>
            <person name="Submissions S."/>
        </authorList>
    </citation>
    <scope>NUCLEOTIDE SEQUENCE [LARGE SCALE GENOMIC DNA]</scope>
    <source>
        <strain evidence="3">DSM 44073</strain>
    </source>
</reference>
<organism evidence="2 3">
    <name type="scientific">Lentzea albidocapillata</name>
    <dbReference type="NCBI Taxonomy" id="40571"/>
    <lineage>
        <taxon>Bacteria</taxon>
        <taxon>Bacillati</taxon>
        <taxon>Actinomycetota</taxon>
        <taxon>Actinomycetes</taxon>
        <taxon>Pseudonocardiales</taxon>
        <taxon>Pseudonocardiaceae</taxon>
        <taxon>Lentzea</taxon>
    </lineage>
</organism>